<keyword evidence="14" id="KW-1185">Reference proteome</keyword>
<dbReference type="GO" id="GO:0003729">
    <property type="term" value="F:mRNA binding"/>
    <property type="evidence" value="ECO:0007669"/>
    <property type="project" value="UniProtKB-ARBA"/>
</dbReference>
<dbReference type="Gene3D" id="3.30.70.330">
    <property type="match status" value="2"/>
</dbReference>
<dbReference type="InterPro" id="IPR012677">
    <property type="entry name" value="Nucleotide-bd_a/b_plait_sf"/>
</dbReference>
<keyword evidence="7" id="KW-0456">Lyase</keyword>
<evidence type="ECO:0000256" key="4">
    <source>
        <dbReference type="ARBA" id="ARBA00022737"/>
    </source>
</evidence>
<dbReference type="PANTHER" id="PTHR48078:SF2">
    <property type="entry name" value="CATABOLIC L-SERINE_THREONINE DEHYDRATASE"/>
    <property type="match status" value="1"/>
</dbReference>
<evidence type="ECO:0000256" key="1">
    <source>
        <dbReference type="ARBA" id="ARBA00001933"/>
    </source>
</evidence>
<organism evidence="13 14">
    <name type="scientific">Cichlidogyrus casuarinus</name>
    <dbReference type="NCBI Taxonomy" id="1844966"/>
    <lineage>
        <taxon>Eukaryota</taxon>
        <taxon>Metazoa</taxon>
        <taxon>Spiralia</taxon>
        <taxon>Lophotrochozoa</taxon>
        <taxon>Platyhelminthes</taxon>
        <taxon>Monogenea</taxon>
        <taxon>Monopisthocotylea</taxon>
        <taxon>Dactylogyridea</taxon>
        <taxon>Ancyrocephalidae</taxon>
        <taxon>Cichlidogyrus</taxon>
    </lineage>
</organism>
<dbReference type="InterPro" id="IPR002343">
    <property type="entry name" value="Hud_Sxl_RNA"/>
</dbReference>
<dbReference type="EC" id="4.3.1.17" evidence="3"/>
<evidence type="ECO:0000256" key="10">
    <source>
        <dbReference type="ARBA" id="ARBA00049406"/>
    </source>
</evidence>
<dbReference type="GO" id="GO:0009967">
    <property type="term" value="P:positive regulation of signal transduction"/>
    <property type="evidence" value="ECO:0007669"/>
    <property type="project" value="UniProtKB-ARBA"/>
</dbReference>
<evidence type="ECO:0000313" key="13">
    <source>
        <dbReference type="EMBL" id="KAL3316316.1"/>
    </source>
</evidence>
<protein>
    <recommendedName>
        <fullName evidence="3">L-serine ammonia-lyase</fullName>
        <ecNumber evidence="3">4.3.1.17</ecNumber>
    </recommendedName>
    <alternativeName>
        <fullName evidence="8">L-serine deaminase</fullName>
    </alternativeName>
    <alternativeName>
        <fullName evidence="9">L-threonine dehydratase</fullName>
    </alternativeName>
</protein>
<name>A0ABD2QC29_9PLAT</name>
<dbReference type="SUPFAM" id="SSF54928">
    <property type="entry name" value="RNA-binding domain, RBD"/>
    <property type="match status" value="1"/>
</dbReference>
<dbReference type="InterPro" id="IPR000504">
    <property type="entry name" value="RRM_dom"/>
</dbReference>
<dbReference type="InterPro" id="IPR050147">
    <property type="entry name" value="Ser/Thr_Dehydratase"/>
</dbReference>
<reference evidence="13 14" key="1">
    <citation type="submission" date="2024-11" db="EMBL/GenBank/DDBJ databases">
        <title>Adaptive evolution of stress response genes in parasites aligns with host niche diversity.</title>
        <authorList>
            <person name="Hahn C."/>
            <person name="Resl P."/>
        </authorList>
    </citation>
    <scope>NUCLEOTIDE SEQUENCE [LARGE SCALE GENOMIC DNA]</scope>
    <source>
        <strain evidence="13">EGGRZ-B1_66</strain>
        <tissue evidence="13">Body</tissue>
    </source>
</reference>
<dbReference type="PRINTS" id="PR00961">
    <property type="entry name" value="HUDSXLRNA"/>
</dbReference>
<gene>
    <name evidence="13" type="ORF">Ciccas_005042</name>
</gene>
<dbReference type="Pfam" id="PF00291">
    <property type="entry name" value="PALP"/>
    <property type="match status" value="1"/>
</dbReference>
<evidence type="ECO:0000256" key="6">
    <source>
        <dbReference type="ARBA" id="ARBA00022898"/>
    </source>
</evidence>
<dbReference type="AlphaFoldDB" id="A0ABD2QC29"/>
<comment type="caution">
    <text evidence="13">The sequence shown here is derived from an EMBL/GenBank/DDBJ whole genome shotgun (WGS) entry which is preliminary data.</text>
</comment>
<comment type="catalytic activity">
    <reaction evidence="10">
        <text>L-serine = pyruvate + NH4(+)</text>
        <dbReference type="Rhea" id="RHEA:19169"/>
        <dbReference type="ChEBI" id="CHEBI:15361"/>
        <dbReference type="ChEBI" id="CHEBI:28938"/>
        <dbReference type="ChEBI" id="CHEBI:33384"/>
        <dbReference type="EC" id="4.3.1.17"/>
    </reaction>
</comment>
<dbReference type="InterPro" id="IPR036052">
    <property type="entry name" value="TrpB-like_PALP_sf"/>
</dbReference>
<dbReference type="FunFam" id="3.30.70.330:FF:000383">
    <property type="entry name" value="Sex lethal, isoform D"/>
    <property type="match status" value="1"/>
</dbReference>
<dbReference type="PROSITE" id="PS50102">
    <property type="entry name" value="RRM"/>
    <property type="match status" value="1"/>
</dbReference>
<dbReference type="InterPro" id="IPR001926">
    <property type="entry name" value="TrpB-like_PALP"/>
</dbReference>
<dbReference type="GO" id="GO:0003941">
    <property type="term" value="F:L-serine ammonia-lyase activity"/>
    <property type="evidence" value="ECO:0007669"/>
    <property type="project" value="UniProtKB-EC"/>
</dbReference>
<feature type="domain" description="RRM" evidence="12">
    <location>
        <begin position="45"/>
        <end position="123"/>
    </location>
</feature>
<comment type="similarity">
    <text evidence="2">Belongs to the serine/threonine dehydratase family.</text>
</comment>
<evidence type="ECO:0000256" key="9">
    <source>
        <dbReference type="ARBA" id="ARBA00042605"/>
    </source>
</evidence>
<dbReference type="Pfam" id="PF00076">
    <property type="entry name" value="RRM_1"/>
    <property type="match status" value="2"/>
</dbReference>
<accession>A0ABD2QC29</accession>
<dbReference type="SMART" id="SM00360">
    <property type="entry name" value="RRM"/>
    <property type="match status" value="2"/>
</dbReference>
<dbReference type="SUPFAM" id="SSF53686">
    <property type="entry name" value="Tryptophan synthase beta subunit-like PLP-dependent enzymes"/>
    <property type="match status" value="1"/>
</dbReference>
<proteinExistence type="inferred from homology"/>
<evidence type="ECO:0000259" key="12">
    <source>
        <dbReference type="PROSITE" id="PS50102"/>
    </source>
</evidence>
<dbReference type="PANTHER" id="PTHR48078">
    <property type="entry name" value="THREONINE DEHYDRATASE, MITOCHONDRIAL-RELATED"/>
    <property type="match status" value="1"/>
</dbReference>
<dbReference type="Proteomes" id="UP001626550">
    <property type="component" value="Unassembled WGS sequence"/>
</dbReference>
<evidence type="ECO:0000313" key="14">
    <source>
        <dbReference type="Proteomes" id="UP001626550"/>
    </source>
</evidence>
<dbReference type="GO" id="GO:0005737">
    <property type="term" value="C:cytoplasm"/>
    <property type="evidence" value="ECO:0007669"/>
    <property type="project" value="UniProtKB-ARBA"/>
</dbReference>
<evidence type="ECO:0000256" key="8">
    <source>
        <dbReference type="ARBA" id="ARBA00041766"/>
    </source>
</evidence>
<dbReference type="GO" id="GO:0010629">
    <property type="term" value="P:negative regulation of gene expression"/>
    <property type="evidence" value="ECO:0007669"/>
    <property type="project" value="UniProtKB-ARBA"/>
</dbReference>
<dbReference type="Gene3D" id="3.40.50.1100">
    <property type="match status" value="2"/>
</dbReference>
<evidence type="ECO:0000256" key="2">
    <source>
        <dbReference type="ARBA" id="ARBA00010869"/>
    </source>
</evidence>
<dbReference type="EMBL" id="JBJKFK010000561">
    <property type="protein sequence ID" value="KAL3316316.1"/>
    <property type="molecule type" value="Genomic_DNA"/>
</dbReference>
<dbReference type="CDD" id="cd00590">
    <property type="entry name" value="RRM_SF"/>
    <property type="match status" value="1"/>
</dbReference>
<evidence type="ECO:0000256" key="7">
    <source>
        <dbReference type="ARBA" id="ARBA00023239"/>
    </source>
</evidence>
<evidence type="ECO:0000256" key="5">
    <source>
        <dbReference type="ARBA" id="ARBA00022884"/>
    </source>
</evidence>
<evidence type="ECO:0000256" key="3">
    <source>
        <dbReference type="ARBA" id="ARBA00012093"/>
    </source>
</evidence>
<keyword evidence="5 11" id="KW-0694">RNA-binding</keyword>
<comment type="cofactor">
    <cofactor evidence="1">
        <name>pyridoxal 5'-phosphate</name>
        <dbReference type="ChEBI" id="CHEBI:597326"/>
    </cofactor>
</comment>
<evidence type="ECO:0000256" key="11">
    <source>
        <dbReference type="PROSITE-ProRule" id="PRU00176"/>
    </source>
</evidence>
<keyword evidence="4" id="KW-0677">Repeat</keyword>
<keyword evidence="6" id="KW-0663">Pyridoxal phosphate</keyword>
<sequence>MFSNNYPNDSFLDVFSAFTINESSKLNSTFDHMYSGNQNEDRSKTNLIINYLPQTFDQCDVLRLFELVGPVRQCKLIRDKASGASLCYGFVDYVFPHHAALAIQKFHGYETDHKRLRVAYASSGGKKLPPFHGEPTAAWELVISGLSTDQNEYNLHSLFSQFGRVLVVKLYNCTDTEHVSAVVIMQEKVHAEQVCEFLNQRNHCMSARLIGPITKETLTLLCASAKAGGEGGISTWSSQRHATEIKKSSTPTSCFLSSVLSQAASTASKSQVKVLLKLENVNPTSSHKYRGMSLFMRKLASLNVRRIVCPCVDANSAVSVAHWSQVLGIDLTIVMPQSLGDSMRLRRRIAAENANASMIVHPCGPSSFHDCLLRAKTLLHASGDGESPQSGHWLLNPYESVEIVEAYCEVVHEMVQQFGSLQPPDAIIVPVSSGLLVAGIIQGLKMNGWANTEVLAVELEGGETFSSAVKANALIGSVLNRGMGHRSTSTASSSGYGDSAVSSPSGLASSVPVSDLAIRLVQAHPISFHSISELECLEASNRFLSQFIQPNVVEWCSDDHFMLVDPIISGPVLSLVYSGVIGQLQAVGRLPRSAKVVALVAGGFSQQGANMSSSCNDCEVSSKINEYCEWSSTRASDLNHSATTVSSVVNSVLVGRDSAFDMFSSGDPAPINSLDSNNNLHKSVADNREPLLRSLGQGWQSAELLCKEDPCAEDY</sequence>
<dbReference type="InterPro" id="IPR035979">
    <property type="entry name" value="RBD_domain_sf"/>
</dbReference>